<dbReference type="Proteomes" id="UP000689129">
    <property type="component" value="Unassembled WGS sequence"/>
</dbReference>
<organism evidence="1 2">
    <name type="scientific">Verticillium longisporum</name>
    <name type="common">Verticillium dahliae var. longisporum</name>
    <dbReference type="NCBI Taxonomy" id="100787"/>
    <lineage>
        <taxon>Eukaryota</taxon>
        <taxon>Fungi</taxon>
        <taxon>Dikarya</taxon>
        <taxon>Ascomycota</taxon>
        <taxon>Pezizomycotina</taxon>
        <taxon>Sordariomycetes</taxon>
        <taxon>Hypocreomycetidae</taxon>
        <taxon>Glomerellales</taxon>
        <taxon>Plectosphaerellaceae</taxon>
        <taxon>Verticillium</taxon>
    </lineage>
</organism>
<evidence type="ECO:0000313" key="1">
    <source>
        <dbReference type="EMBL" id="KAG7134283.1"/>
    </source>
</evidence>
<proteinExistence type="predicted"/>
<dbReference type="OrthoDB" id="5342924at2759"/>
<dbReference type="EMBL" id="JAEMWZ010000142">
    <property type="protein sequence ID" value="KAG7134283.1"/>
    <property type="molecule type" value="Genomic_DNA"/>
</dbReference>
<gene>
    <name evidence="1" type="ORF">HYQ45_007702</name>
</gene>
<comment type="caution">
    <text evidence="1">The sequence shown here is derived from an EMBL/GenBank/DDBJ whole genome shotgun (WGS) entry which is preliminary data.</text>
</comment>
<accession>A0A8I2ZLM0</accession>
<reference evidence="1" key="1">
    <citation type="journal article" date="2021" name="Mol. Plant Pathol.">
        <title>A 20-kb lineage-specific genomic region tames virulence in pathogenic amphidiploid Verticillium longisporum.</title>
        <authorList>
            <person name="Harting R."/>
            <person name="Starke J."/>
            <person name="Kusch H."/>
            <person name="Poggeler S."/>
            <person name="Maurus I."/>
            <person name="Schluter R."/>
            <person name="Landesfeind M."/>
            <person name="Bulla I."/>
            <person name="Nowrousian M."/>
            <person name="de Jonge R."/>
            <person name="Stahlhut G."/>
            <person name="Hoff K.J."/>
            <person name="Asshauer K.P."/>
            <person name="Thurmer A."/>
            <person name="Stanke M."/>
            <person name="Daniel R."/>
            <person name="Morgenstern B."/>
            <person name="Thomma B.P.H.J."/>
            <person name="Kronstad J.W."/>
            <person name="Braus-Stromeyer S.A."/>
            <person name="Braus G.H."/>
        </authorList>
    </citation>
    <scope>NUCLEOTIDE SEQUENCE</scope>
    <source>
        <strain evidence="1">Vl32</strain>
    </source>
</reference>
<dbReference type="AlphaFoldDB" id="A0A8I2ZLM0"/>
<protein>
    <submittedName>
        <fullName evidence="1">Uncharacterized protein</fullName>
    </submittedName>
</protein>
<sequence length="71" mass="7875">MTFGPGIPLGWMGAGFRFTTLSYLWSSDLWGSVKYKHASVLRKFGLVLLLITGRHVATSAVARPLERLPQN</sequence>
<evidence type="ECO:0000313" key="2">
    <source>
        <dbReference type="Proteomes" id="UP000689129"/>
    </source>
</evidence>
<name>A0A8I2ZLM0_VERLO</name>